<dbReference type="InterPro" id="IPR008942">
    <property type="entry name" value="ENTH_VHS"/>
</dbReference>
<protein>
    <submittedName>
        <fullName evidence="2">Huntingtin interacting protein 1 related</fullName>
    </submittedName>
</protein>
<dbReference type="GO" id="GO:0043325">
    <property type="term" value="F:phosphatidylinositol-3,4-bisphosphate binding"/>
    <property type="evidence" value="ECO:0007669"/>
    <property type="project" value="TreeGrafter"/>
</dbReference>
<dbReference type="GO" id="GO:0030136">
    <property type="term" value="C:clathrin-coated vesicle"/>
    <property type="evidence" value="ECO:0007669"/>
    <property type="project" value="TreeGrafter"/>
</dbReference>
<dbReference type="GO" id="GO:0006897">
    <property type="term" value="P:endocytosis"/>
    <property type="evidence" value="ECO:0007669"/>
    <property type="project" value="InterPro"/>
</dbReference>
<dbReference type="PANTHER" id="PTHR10407">
    <property type="entry name" value="HUNTINGTIN INTERACTING PROTEIN 1"/>
    <property type="match status" value="1"/>
</dbReference>
<dbReference type="Pfam" id="PF07651">
    <property type="entry name" value="ANTH"/>
    <property type="match status" value="1"/>
</dbReference>
<sequence>MFHFFQLQSISKIATTAEVPPKEKYVRNIILGTHKEGGATTFWSYVVNLPLSSQSMVSWKICYLLHKVLREGHKNVVTDSHRHSRAIRDMGVLWGNLHDRYGHIVALSAKYLHLKMEFHAKVGLSSVSLCRCKWPLLPLCVSGCTCANA</sequence>
<accession>A0A3Q2QDR8</accession>
<dbReference type="Proteomes" id="UP000265000">
    <property type="component" value="Unplaced"/>
</dbReference>
<keyword evidence="3" id="KW-1185">Reference proteome</keyword>
<dbReference type="InterPro" id="IPR011417">
    <property type="entry name" value="ANTH_dom"/>
</dbReference>
<proteinExistence type="predicted"/>
<dbReference type="SMART" id="SM00273">
    <property type="entry name" value="ENTH"/>
    <property type="match status" value="1"/>
</dbReference>
<dbReference type="AlphaFoldDB" id="A0A3Q2QDR8"/>
<dbReference type="GeneTree" id="ENSGT00940000153594"/>
<dbReference type="GO" id="GO:0080025">
    <property type="term" value="F:phosphatidylinositol-3,5-bisphosphate binding"/>
    <property type="evidence" value="ECO:0007669"/>
    <property type="project" value="TreeGrafter"/>
</dbReference>
<dbReference type="SUPFAM" id="SSF48464">
    <property type="entry name" value="ENTH/VHS domain"/>
    <property type="match status" value="1"/>
</dbReference>
<evidence type="ECO:0000313" key="3">
    <source>
        <dbReference type="Proteomes" id="UP000265000"/>
    </source>
</evidence>
<reference evidence="2" key="2">
    <citation type="submission" date="2025-09" db="UniProtKB">
        <authorList>
            <consortium name="Ensembl"/>
        </authorList>
    </citation>
    <scope>IDENTIFICATION</scope>
</reference>
<evidence type="ECO:0000259" key="1">
    <source>
        <dbReference type="PROSITE" id="PS50942"/>
    </source>
</evidence>
<reference evidence="2" key="1">
    <citation type="submission" date="2025-08" db="UniProtKB">
        <authorList>
            <consortium name="Ensembl"/>
        </authorList>
    </citation>
    <scope>IDENTIFICATION</scope>
</reference>
<dbReference type="GO" id="GO:0007015">
    <property type="term" value="P:actin filament organization"/>
    <property type="evidence" value="ECO:0007669"/>
    <property type="project" value="TreeGrafter"/>
</dbReference>
<dbReference type="GO" id="GO:0030864">
    <property type="term" value="C:cortical actin cytoskeleton"/>
    <property type="evidence" value="ECO:0007669"/>
    <property type="project" value="TreeGrafter"/>
</dbReference>
<dbReference type="Gene3D" id="1.25.40.90">
    <property type="match status" value="1"/>
</dbReference>
<dbReference type="InterPro" id="IPR013809">
    <property type="entry name" value="ENTH"/>
</dbReference>
<feature type="domain" description="ENTH" evidence="1">
    <location>
        <begin position="1"/>
        <end position="126"/>
    </location>
</feature>
<evidence type="ECO:0000313" key="2">
    <source>
        <dbReference type="Ensembl" id="ENSFHEP00000025378.1"/>
    </source>
</evidence>
<dbReference type="PROSITE" id="PS50942">
    <property type="entry name" value="ENTH"/>
    <property type="match status" value="1"/>
</dbReference>
<organism evidence="2 3">
    <name type="scientific">Fundulus heteroclitus</name>
    <name type="common">Killifish</name>
    <name type="synonym">Mummichog</name>
    <dbReference type="NCBI Taxonomy" id="8078"/>
    <lineage>
        <taxon>Eukaryota</taxon>
        <taxon>Metazoa</taxon>
        <taxon>Chordata</taxon>
        <taxon>Craniata</taxon>
        <taxon>Vertebrata</taxon>
        <taxon>Euteleostomi</taxon>
        <taxon>Actinopterygii</taxon>
        <taxon>Neopterygii</taxon>
        <taxon>Teleostei</taxon>
        <taxon>Neoteleostei</taxon>
        <taxon>Acanthomorphata</taxon>
        <taxon>Ovalentaria</taxon>
        <taxon>Atherinomorphae</taxon>
        <taxon>Cyprinodontiformes</taxon>
        <taxon>Fundulidae</taxon>
        <taxon>Fundulus</taxon>
    </lineage>
</organism>
<dbReference type="PANTHER" id="PTHR10407:SF10">
    <property type="entry name" value="HUNTINGTIN-INTERACTING PROTEIN 1-RELATED PROTEIN"/>
    <property type="match status" value="1"/>
</dbReference>
<dbReference type="Ensembl" id="ENSFHET00000005391.1">
    <property type="protein sequence ID" value="ENSFHEP00000025378.1"/>
    <property type="gene ID" value="ENSFHEG00000007666.1"/>
</dbReference>
<name>A0A3Q2QDR8_FUNHE</name>
<dbReference type="GO" id="GO:0048268">
    <property type="term" value="P:clathrin coat assembly"/>
    <property type="evidence" value="ECO:0007669"/>
    <property type="project" value="TreeGrafter"/>
</dbReference>
<dbReference type="GO" id="GO:0051015">
    <property type="term" value="F:actin filament binding"/>
    <property type="evidence" value="ECO:0007669"/>
    <property type="project" value="TreeGrafter"/>
</dbReference>
<dbReference type="InterPro" id="IPR030224">
    <property type="entry name" value="Sla2_fam"/>
</dbReference>
<dbReference type="GO" id="GO:0032051">
    <property type="term" value="F:clathrin light chain binding"/>
    <property type="evidence" value="ECO:0007669"/>
    <property type="project" value="TreeGrafter"/>
</dbReference>
<dbReference type="GO" id="GO:0035615">
    <property type="term" value="F:clathrin adaptor activity"/>
    <property type="evidence" value="ECO:0007669"/>
    <property type="project" value="TreeGrafter"/>
</dbReference>